<keyword evidence="2 7" id="KW-0813">Transport</keyword>
<dbReference type="Proteomes" id="UP000474630">
    <property type="component" value="Chromosome"/>
</dbReference>
<evidence type="ECO:0000256" key="5">
    <source>
        <dbReference type="ARBA" id="ARBA00023136"/>
    </source>
</evidence>
<dbReference type="GO" id="GO:0046933">
    <property type="term" value="F:proton-transporting ATP synthase activity, rotational mechanism"/>
    <property type="evidence" value="ECO:0007669"/>
    <property type="project" value="UniProtKB-UniRule"/>
</dbReference>
<keyword evidence="4 7" id="KW-0406">Ion transport</keyword>
<comment type="subcellular location">
    <subcellularLocation>
        <location evidence="7">Cell membrane</location>
        <topology evidence="7">Peripheral membrane protein</topology>
    </subcellularLocation>
    <subcellularLocation>
        <location evidence="1">Membrane</location>
    </subcellularLocation>
</comment>
<dbReference type="Gene3D" id="1.10.520.20">
    <property type="entry name" value="N-terminal domain of the delta subunit of the F1F0-ATP synthase"/>
    <property type="match status" value="1"/>
</dbReference>
<proteinExistence type="inferred from homology"/>
<name>A0A6C0R8E2_9BACT</name>
<evidence type="ECO:0000313" key="9">
    <source>
        <dbReference type="Proteomes" id="UP000474630"/>
    </source>
</evidence>
<evidence type="ECO:0000256" key="4">
    <source>
        <dbReference type="ARBA" id="ARBA00023065"/>
    </source>
</evidence>
<keyword evidence="3 7" id="KW-0375">Hydrogen ion transport</keyword>
<dbReference type="InterPro" id="IPR000711">
    <property type="entry name" value="ATPase_OSCP/dsu"/>
</dbReference>
<sequence length="181" mass="20445">MDQSTINVRYAKAFFLTAKEKKLLDKLKADIQLVLNVSKASEDFILLLESPIVKSSKKAALIKSIFESKIEEISLNFLLLIIQNKREEHIPGICRNFLDLSRKDLNIKSAMLTTASEVDSSTLKKIQELLEKELKATVELTAQINTKIIGGLVLRLDDKQYDASVATQLRKVKQTLLETEL</sequence>
<comment type="similarity">
    <text evidence="7">Belongs to the ATPase delta chain family.</text>
</comment>
<protein>
    <recommendedName>
        <fullName evidence="7">ATP synthase subunit delta</fullName>
    </recommendedName>
    <alternativeName>
        <fullName evidence="7">ATP synthase F(1) sector subunit delta</fullName>
    </alternativeName>
    <alternativeName>
        <fullName evidence="7">F-type ATPase subunit delta</fullName>
        <shortName evidence="7">F-ATPase subunit delta</shortName>
    </alternativeName>
</protein>
<keyword evidence="6 7" id="KW-0066">ATP synthesis</keyword>
<dbReference type="EMBL" id="CP048409">
    <property type="protein sequence ID" value="QIA06688.1"/>
    <property type="molecule type" value="Genomic_DNA"/>
</dbReference>
<comment type="function">
    <text evidence="7">F(1)F(0) ATP synthase produces ATP from ADP in the presence of a proton or sodium gradient. F-type ATPases consist of two structural domains, F(1) containing the extramembraneous catalytic core and F(0) containing the membrane proton channel, linked together by a central stalk and a peripheral stalk. During catalysis, ATP synthesis in the catalytic domain of F(1) is coupled via a rotary mechanism of the central stalk subunits to proton translocation.</text>
</comment>
<evidence type="ECO:0000256" key="6">
    <source>
        <dbReference type="ARBA" id="ARBA00023310"/>
    </source>
</evidence>
<gene>
    <name evidence="7 8" type="primary">atpH</name>
    <name evidence="8" type="ORF">G0Q07_02610</name>
</gene>
<dbReference type="SUPFAM" id="SSF47928">
    <property type="entry name" value="N-terminal domain of the delta subunit of the F1F0-ATP synthase"/>
    <property type="match status" value="1"/>
</dbReference>
<evidence type="ECO:0000256" key="2">
    <source>
        <dbReference type="ARBA" id="ARBA00022448"/>
    </source>
</evidence>
<dbReference type="HAMAP" id="MF_01416">
    <property type="entry name" value="ATP_synth_delta_bact"/>
    <property type="match status" value="1"/>
</dbReference>
<dbReference type="GO" id="GO:0045259">
    <property type="term" value="C:proton-transporting ATP synthase complex"/>
    <property type="evidence" value="ECO:0007669"/>
    <property type="project" value="UniProtKB-KW"/>
</dbReference>
<dbReference type="PRINTS" id="PR00125">
    <property type="entry name" value="ATPASEDELTA"/>
</dbReference>
<dbReference type="Pfam" id="PF00213">
    <property type="entry name" value="OSCP"/>
    <property type="match status" value="1"/>
</dbReference>
<reference evidence="8 9" key="1">
    <citation type="submission" date="2020-02" db="EMBL/GenBank/DDBJ databases">
        <title>Genome sequencing for Draconibacterium sp. strain M1.</title>
        <authorList>
            <person name="Park S.-J."/>
        </authorList>
    </citation>
    <scope>NUCLEOTIDE SEQUENCE [LARGE SCALE GENOMIC DNA]</scope>
    <source>
        <strain evidence="8 9">M1</strain>
    </source>
</reference>
<evidence type="ECO:0000256" key="7">
    <source>
        <dbReference type="HAMAP-Rule" id="MF_01416"/>
    </source>
</evidence>
<keyword evidence="7" id="KW-1003">Cell membrane</keyword>
<accession>A0A6C0R8E2</accession>
<dbReference type="PANTHER" id="PTHR11910">
    <property type="entry name" value="ATP SYNTHASE DELTA CHAIN"/>
    <property type="match status" value="1"/>
</dbReference>
<comment type="function">
    <text evidence="7">This protein is part of the stalk that links CF(0) to CF(1). It either transmits conformational changes from CF(0) to CF(1) or is implicated in proton conduction.</text>
</comment>
<keyword evidence="5 7" id="KW-0472">Membrane</keyword>
<dbReference type="NCBIfam" id="TIGR01145">
    <property type="entry name" value="ATP_synt_delta"/>
    <property type="match status" value="1"/>
</dbReference>
<dbReference type="RefSeq" id="WP_163344618.1">
    <property type="nucleotide sequence ID" value="NZ_CP048409.1"/>
</dbReference>
<dbReference type="GO" id="GO:0005886">
    <property type="term" value="C:plasma membrane"/>
    <property type="evidence" value="ECO:0007669"/>
    <property type="project" value="UniProtKB-SubCell"/>
</dbReference>
<dbReference type="KEGG" id="drc:G0Q07_02610"/>
<evidence type="ECO:0000313" key="8">
    <source>
        <dbReference type="EMBL" id="QIA06688.1"/>
    </source>
</evidence>
<keyword evidence="9" id="KW-1185">Reference proteome</keyword>
<dbReference type="AlphaFoldDB" id="A0A6C0R8E2"/>
<evidence type="ECO:0000256" key="3">
    <source>
        <dbReference type="ARBA" id="ARBA00022781"/>
    </source>
</evidence>
<evidence type="ECO:0000256" key="1">
    <source>
        <dbReference type="ARBA" id="ARBA00004370"/>
    </source>
</evidence>
<dbReference type="InterPro" id="IPR026015">
    <property type="entry name" value="ATP_synth_OSCP/delta_N_sf"/>
</dbReference>
<organism evidence="8 9">
    <name type="scientific">Draconibacterium halophilum</name>
    <dbReference type="NCBI Taxonomy" id="2706887"/>
    <lineage>
        <taxon>Bacteria</taxon>
        <taxon>Pseudomonadati</taxon>
        <taxon>Bacteroidota</taxon>
        <taxon>Bacteroidia</taxon>
        <taxon>Marinilabiliales</taxon>
        <taxon>Prolixibacteraceae</taxon>
        <taxon>Draconibacterium</taxon>
    </lineage>
</organism>
<keyword evidence="7" id="KW-0139">CF(1)</keyword>